<dbReference type="Gene3D" id="3.40.50.1820">
    <property type="entry name" value="alpha/beta hydrolase"/>
    <property type="match status" value="1"/>
</dbReference>
<dbReference type="PANTHER" id="PTHR11802">
    <property type="entry name" value="SERINE PROTEASE FAMILY S10 SERINE CARBOXYPEPTIDASE"/>
    <property type="match status" value="1"/>
</dbReference>
<sequence length="491" mass="55769">MKGFFILGCLLLLQTVAFTIFDDRWDDIWSRVTSFPRNRHQSIDRKVGTDDFEHIESVYDEDYKLRIRAVDPLKLNIDTVKQWSGYLDYKKSKLFFYWYFESRNDPVNDPVILWLNGGPGCSSFTGLLFELGPSSLGPDLKPIHNPYSWNNNASVIFLEQPLGVGFSYGDSKVSSTHAAGKDVYIFLELFFNKFPELRKNGFHIAGESYAGHYIPQIAHEIVFKNPKRTFNLSSILIGNGITDSLVQTPQYAPMACGKGGYPQVLSDEECIKMESHIKRCTFLINSCYRTQSSFPCVSAASYCDSVVLNPYSKTGLNVYDIRGPCEDNSNDGLCYNGLRYVEQFMNKKWVQRLLGSDVSEYKGCNDQVFLRFFLTGDGAKPFQQFVAELVNAGIPTLAYAGDKDYICNWLGNKAWTDALEWAGKERYDYLPLKPWLSTSSNKEFGQVKSYGPLTFLRVYDAGHMVPYDQPEAALELVNSWIHGNQSFGYKG</sequence>
<keyword evidence="8" id="KW-1015">Disulfide bond</keyword>
<keyword evidence="13" id="KW-1185">Reference proteome</keyword>
<keyword evidence="3" id="KW-0926">Vacuole</keyword>
<accession>A7TEG5</accession>
<evidence type="ECO:0000256" key="8">
    <source>
        <dbReference type="ARBA" id="ARBA00023157"/>
    </source>
</evidence>
<dbReference type="MEROPS" id="S10.A49"/>
<dbReference type="GeneID" id="5547608"/>
<dbReference type="HOGENOM" id="CLU_008523_10_4_1"/>
<dbReference type="STRING" id="436907.A7TEG5"/>
<dbReference type="PRINTS" id="PR00724">
    <property type="entry name" value="CRBOXYPTASEC"/>
</dbReference>
<dbReference type="PROSITE" id="PS00131">
    <property type="entry name" value="CARBOXYPEPT_SER_SER"/>
    <property type="match status" value="1"/>
</dbReference>
<keyword evidence="4 11" id="KW-0121">Carboxypeptidase</keyword>
<keyword evidence="6 11" id="KW-0732">Signal</keyword>
<dbReference type="PhylomeDB" id="A7TEG5"/>
<dbReference type="Gene3D" id="1.10.287.410">
    <property type="match status" value="1"/>
</dbReference>
<dbReference type="KEGG" id="vpo:Kpol_1036p14"/>
<evidence type="ECO:0000256" key="9">
    <source>
        <dbReference type="ARBA" id="ARBA00023180"/>
    </source>
</evidence>
<evidence type="ECO:0000313" key="12">
    <source>
        <dbReference type="EMBL" id="EDO19272.1"/>
    </source>
</evidence>
<dbReference type="InterPro" id="IPR001563">
    <property type="entry name" value="Peptidase_S10"/>
</dbReference>
<dbReference type="OrthoDB" id="443318at2759"/>
<dbReference type="InterPro" id="IPR029058">
    <property type="entry name" value="AB_hydrolase_fold"/>
</dbReference>
<proteinExistence type="inferred from homology"/>
<evidence type="ECO:0000256" key="2">
    <source>
        <dbReference type="ARBA" id="ARBA00009431"/>
    </source>
</evidence>
<evidence type="ECO:0000256" key="5">
    <source>
        <dbReference type="ARBA" id="ARBA00022670"/>
    </source>
</evidence>
<comment type="subcellular location">
    <subcellularLocation>
        <location evidence="1">Vacuole lumen</location>
    </subcellularLocation>
</comment>
<dbReference type="EC" id="3.4.16.-" evidence="11"/>
<evidence type="ECO:0000256" key="10">
    <source>
        <dbReference type="ARBA" id="ARBA00052076"/>
    </source>
</evidence>
<gene>
    <name evidence="12" type="ORF">Kpol_1036p14</name>
</gene>
<comment type="catalytic activity">
    <reaction evidence="10">
        <text>Release of a C-terminal amino acid with broad specificity.</text>
        <dbReference type="EC" id="3.4.16.5"/>
    </reaction>
</comment>
<dbReference type="GO" id="GO:0006995">
    <property type="term" value="P:cellular response to nitrogen starvation"/>
    <property type="evidence" value="ECO:0007669"/>
    <property type="project" value="EnsemblFungi"/>
</dbReference>
<evidence type="ECO:0000313" key="13">
    <source>
        <dbReference type="Proteomes" id="UP000000267"/>
    </source>
</evidence>
<evidence type="ECO:0000256" key="6">
    <source>
        <dbReference type="ARBA" id="ARBA00022729"/>
    </source>
</evidence>
<dbReference type="OMA" id="TSCDDTV"/>
<protein>
    <recommendedName>
        <fullName evidence="11">Carboxypeptidase</fullName>
        <ecNumber evidence="11">3.4.16.-</ecNumber>
    </recommendedName>
</protein>
<dbReference type="InParanoid" id="A7TEG5"/>
<dbReference type="Pfam" id="PF00450">
    <property type="entry name" value="Peptidase_S10"/>
    <property type="match status" value="1"/>
</dbReference>
<keyword evidence="5 11" id="KW-0645">Protease</keyword>
<comment type="similarity">
    <text evidence="2 11">Belongs to the peptidase S10 family.</text>
</comment>
<dbReference type="GO" id="GO:0016236">
    <property type="term" value="P:macroautophagy"/>
    <property type="evidence" value="ECO:0007669"/>
    <property type="project" value="EnsemblFungi"/>
</dbReference>
<dbReference type="EMBL" id="DS480380">
    <property type="protein sequence ID" value="EDO19272.1"/>
    <property type="molecule type" value="Genomic_DNA"/>
</dbReference>
<dbReference type="FunFam" id="1.10.287.410:FF:000001">
    <property type="entry name" value="Carboxypeptidase Y"/>
    <property type="match status" value="1"/>
</dbReference>
<dbReference type="eggNOG" id="KOG1282">
    <property type="taxonomic scope" value="Eukaryota"/>
</dbReference>
<dbReference type="Proteomes" id="UP000000267">
    <property type="component" value="Unassembled WGS sequence"/>
</dbReference>
<organism evidence="13">
    <name type="scientific">Vanderwaltozyma polyspora (strain ATCC 22028 / DSM 70294 / BCRC 21397 / CBS 2163 / NBRC 10782 / NRRL Y-8283 / UCD 57-17)</name>
    <name type="common">Kluyveromyces polysporus</name>
    <dbReference type="NCBI Taxonomy" id="436907"/>
    <lineage>
        <taxon>Eukaryota</taxon>
        <taxon>Fungi</taxon>
        <taxon>Dikarya</taxon>
        <taxon>Ascomycota</taxon>
        <taxon>Saccharomycotina</taxon>
        <taxon>Saccharomycetes</taxon>
        <taxon>Saccharomycetales</taxon>
        <taxon>Saccharomycetaceae</taxon>
        <taxon>Vanderwaltozyma</taxon>
    </lineage>
</organism>
<dbReference type="RefSeq" id="XP_001647130.1">
    <property type="nucleotide sequence ID" value="XM_001647080.1"/>
</dbReference>
<evidence type="ECO:0000256" key="4">
    <source>
        <dbReference type="ARBA" id="ARBA00022645"/>
    </source>
</evidence>
<feature type="chain" id="PRO_5005121884" description="Carboxypeptidase" evidence="11">
    <location>
        <begin position="18"/>
        <end position="491"/>
    </location>
</feature>
<evidence type="ECO:0000256" key="11">
    <source>
        <dbReference type="RuleBase" id="RU361156"/>
    </source>
</evidence>
<keyword evidence="9" id="KW-0325">Glycoprotein</keyword>
<dbReference type="PANTHER" id="PTHR11802:SF51">
    <property type="entry name" value="VACUOLAR SERINE-TYPE CARBOXYPEPTIDASE ATG42"/>
    <property type="match status" value="1"/>
</dbReference>
<name>A7TEG5_VANPO</name>
<evidence type="ECO:0000256" key="3">
    <source>
        <dbReference type="ARBA" id="ARBA00022554"/>
    </source>
</evidence>
<evidence type="ECO:0000256" key="7">
    <source>
        <dbReference type="ARBA" id="ARBA00022801"/>
    </source>
</evidence>
<dbReference type="GO" id="GO:0000328">
    <property type="term" value="C:fungal-type vacuole lumen"/>
    <property type="evidence" value="ECO:0007669"/>
    <property type="project" value="EnsemblFungi"/>
</dbReference>
<dbReference type="FunCoup" id="A7TEG5">
    <property type="interactions" value="799"/>
</dbReference>
<dbReference type="GO" id="GO:0046938">
    <property type="term" value="P:phytochelatin biosynthetic process"/>
    <property type="evidence" value="ECO:0007669"/>
    <property type="project" value="EnsemblFungi"/>
</dbReference>
<dbReference type="AlphaFoldDB" id="A7TEG5"/>
<keyword evidence="7 11" id="KW-0378">Hydrolase</keyword>
<dbReference type="InterPro" id="IPR018202">
    <property type="entry name" value="Ser_caboxypep_ser_AS"/>
</dbReference>
<dbReference type="GO" id="GO:0031638">
    <property type="term" value="P:zymogen activation"/>
    <property type="evidence" value="ECO:0007669"/>
    <property type="project" value="EnsemblFungi"/>
</dbReference>
<dbReference type="InterPro" id="IPR033124">
    <property type="entry name" value="Ser_caboxypep_his_AS"/>
</dbReference>
<dbReference type="SUPFAM" id="SSF53474">
    <property type="entry name" value="alpha/beta-Hydrolases"/>
    <property type="match status" value="1"/>
</dbReference>
<evidence type="ECO:0000256" key="1">
    <source>
        <dbReference type="ARBA" id="ARBA00004410"/>
    </source>
</evidence>
<dbReference type="PROSITE" id="PS00560">
    <property type="entry name" value="CARBOXYPEPT_SER_HIS"/>
    <property type="match status" value="1"/>
</dbReference>
<reference evidence="12 13" key="1">
    <citation type="journal article" date="2007" name="Proc. Natl. Acad. Sci. U.S.A.">
        <title>Independent sorting-out of thousands of duplicated gene pairs in two yeast species descended from a whole-genome duplication.</title>
        <authorList>
            <person name="Scannell D.R."/>
            <person name="Frank A.C."/>
            <person name="Conant G.C."/>
            <person name="Byrne K.P."/>
            <person name="Woolfit M."/>
            <person name="Wolfe K.H."/>
        </authorList>
    </citation>
    <scope>NUCLEOTIDE SEQUENCE [LARGE SCALE GENOMIC DNA]</scope>
    <source>
        <strain evidence="13">ATCC 22028 / DSM 70294 / BCRC 21397 / CBS 2163 / NBRC 10782 / NRRL Y-8283 / UCD 57-17</strain>
    </source>
</reference>
<dbReference type="GO" id="GO:0004185">
    <property type="term" value="F:serine-type carboxypeptidase activity"/>
    <property type="evidence" value="ECO:0007669"/>
    <property type="project" value="UniProtKB-UniRule"/>
</dbReference>
<feature type="signal peptide" evidence="11">
    <location>
        <begin position="1"/>
        <end position="17"/>
    </location>
</feature>